<evidence type="ECO:0000313" key="1">
    <source>
        <dbReference type="EMBL" id="KRY02841.1"/>
    </source>
</evidence>
<keyword evidence="2" id="KW-1185">Reference proteome</keyword>
<organism evidence="1 2">
    <name type="scientific">Trichinella britovi</name>
    <name type="common">Parasitic roundworm</name>
    <dbReference type="NCBI Taxonomy" id="45882"/>
    <lineage>
        <taxon>Eukaryota</taxon>
        <taxon>Metazoa</taxon>
        <taxon>Ecdysozoa</taxon>
        <taxon>Nematoda</taxon>
        <taxon>Enoplea</taxon>
        <taxon>Dorylaimia</taxon>
        <taxon>Trichinellida</taxon>
        <taxon>Trichinellidae</taxon>
        <taxon>Trichinella</taxon>
    </lineage>
</organism>
<sequence>MFSENIEILWAFLFCEKLRKAFSAEAKPTQN</sequence>
<gene>
    <name evidence="1" type="ORF">T03_13236</name>
</gene>
<reference evidence="1 2" key="1">
    <citation type="submission" date="2015-01" db="EMBL/GenBank/DDBJ databases">
        <title>Evolution of Trichinella species and genotypes.</title>
        <authorList>
            <person name="Korhonen P.K."/>
            <person name="Edoardo P."/>
            <person name="Giuseppe L.R."/>
            <person name="Gasser R.B."/>
        </authorList>
    </citation>
    <scope>NUCLEOTIDE SEQUENCE [LARGE SCALE GENOMIC DNA]</scope>
    <source>
        <strain evidence="1">ISS120</strain>
    </source>
</reference>
<feature type="non-terminal residue" evidence="1">
    <location>
        <position position="31"/>
    </location>
</feature>
<comment type="caution">
    <text evidence="1">The sequence shown here is derived from an EMBL/GenBank/DDBJ whole genome shotgun (WGS) entry which is preliminary data.</text>
</comment>
<dbReference type="Proteomes" id="UP000054653">
    <property type="component" value="Unassembled WGS sequence"/>
</dbReference>
<protein>
    <submittedName>
        <fullName evidence="1">Uncharacterized protein</fullName>
    </submittedName>
</protein>
<proteinExistence type="predicted"/>
<accession>A0A0V0YR75</accession>
<evidence type="ECO:0000313" key="2">
    <source>
        <dbReference type="Proteomes" id="UP000054653"/>
    </source>
</evidence>
<name>A0A0V0YR75_TRIBR</name>
<dbReference type="EMBL" id="JYDI01007101">
    <property type="protein sequence ID" value="KRY02841.1"/>
    <property type="molecule type" value="Genomic_DNA"/>
</dbReference>
<dbReference type="AlphaFoldDB" id="A0A0V0YR75"/>